<name>A0A6U3NJ43_9STRA</name>
<protein>
    <recommendedName>
        <fullName evidence="8">Sugar phosphate transporter domain-containing protein</fullName>
    </recommendedName>
</protein>
<comment type="subcellular location">
    <subcellularLocation>
        <location evidence="1">Membrane</location>
        <topology evidence="1">Multi-pass membrane protein</topology>
    </subcellularLocation>
</comment>
<feature type="transmembrane region" description="Helical" evidence="6">
    <location>
        <begin position="93"/>
        <end position="110"/>
    </location>
</feature>
<evidence type="ECO:0000256" key="5">
    <source>
        <dbReference type="SAM" id="MobiDB-lite"/>
    </source>
</evidence>
<evidence type="ECO:0000256" key="2">
    <source>
        <dbReference type="ARBA" id="ARBA00022692"/>
    </source>
</evidence>
<feature type="signal peptide" evidence="7">
    <location>
        <begin position="1"/>
        <end position="26"/>
    </location>
</feature>
<organism evidence="9">
    <name type="scientific">Ditylum brightwellii</name>
    <dbReference type="NCBI Taxonomy" id="49249"/>
    <lineage>
        <taxon>Eukaryota</taxon>
        <taxon>Sar</taxon>
        <taxon>Stramenopiles</taxon>
        <taxon>Ochrophyta</taxon>
        <taxon>Bacillariophyta</taxon>
        <taxon>Mediophyceae</taxon>
        <taxon>Lithodesmiophycidae</taxon>
        <taxon>Lithodesmiales</taxon>
        <taxon>Lithodesmiaceae</taxon>
        <taxon>Ditylum</taxon>
    </lineage>
</organism>
<dbReference type="Pfam" id="PF03151">
    <property type="entry name" value="TPT"/>
    <property type="match status" value="1"/>
</dbReference>
<feature type="transmembrane region" description="Helical" evidence="6">
    <location>
        <begin position="234"/>
        <end position="251"/>
    </location>
</feature>
<evidence type="ECO:0000313" key="9">
    <source>
        <dbReference type="EMBL" id="CAD9313806.1"/>
    </source>
</evidence>
<feature type="transmembrane region" description="Helical" evidence="6">
    <location>
        <begin position="271"/>
        <end position="290"/>
    </location>
</feature>
<dbReference type="SUPFAM" id="SSF103481">
    <property type="entry name" value="Multidrug resistance efflux transporter EmrE"/>
    <property type="match status" value="2"/>
</dbReference>
<dbReference type="EMBL" id="HBGN01000371">
    <property type="protein sequence ID" value="CAD9313806.1"/>
    <property type="molecule type" value="Transcribed_RNA"/>
</dbReference>
<evidence type="ECO:0000256" key="4">
    <source>
        <dbReference type="ARBA" id="ARBA00023136"/>
    </source>
</evidence>
<evidence type="ECO:0000259" key="8">
    <source>
        <dbReference type="Pfam" id="PF03151"/>
    </source>
</evidence>
<dbReference type="InterPro" id="IPR037185">
    <property type="entry name" value="EmrE-like"/>
</dbReference>
<evidence type="ECO:0000256" key="7">
    <source>
        <dbReference type="SAM" id="SignalP"/>
    </source>
</evidence>
<keyword evidence="7" id="KW-0732">Signal</keyword>
<dbReference type="InterPro" id="IPR050186">
    <property type="entry name" value="TPT_transporter"/>
</dbReference>
<feature type="transmembrane region" description="Helical" evidence="6">
    <location>
        <begin position="210"/>
        <end position="227"/>
    </location>
</feature>
<accession>A0A6U3NJ43</accession>
<reference evidence="9" key="1">
    <citation type="submission" date="2021-01" db="EMBL/GenBank/DDBJ databases">
        <authorList>
            <person name="Corre E."/>
            <person name="Pelletier E."/>
            <person name="Niang G."/>
            <person name="Scheremetjew M."/>
            <person name="Finn R."/>
            <person name="Kale V."/>
            <person name="Holt S."/>
            <person name="Cochrane G."/>
            <person name="Meng A."/>
            <person name="Brown T."/>
            <person name="Cohen L."/>
        </authorList>
    </citation>
    <scope>NUCLEOTIDE SEQUENCE</scope>
    <source>
        <strain evidence="9">Pop2</strain>
    </source>
</reference>
<keyword evidence="4 6" id="KW-0472">Membrane</keyword>
<feature type="domain" description="Sugar phosphate transporter" evidence="8">
    <location>
        <begin position="91"/>
        <end position="395"/>
    </location>
</feature>
<gene>
    <name evidence="9" type="ORF">DBRI1063_LOCUS212</name>
</gene>
<dbReference type="PANTHER" id="PTHR11132">
    <property type="entry name" value="SOLUTE CARRIER FAMILY 35"/>
    <property type="match status" value="1"/>
</dbReference>
<feature type="region of interest" description="Disordered" evidence="5">
    <location>
        <begin position="26"/>
        <end position="47"/>
    </location>
</feature>
<keyword evidence="3 6" id="KW-1133">Transmembrane helix</keyword>
<evidence type="ECO:0000256" key="1">
    <source>
        <dbReference type="ARBA" id="ARBA00004141"/>
    </source>
</evidence>
<dbReference type="InterPro" id="IPR004853">
    <property type="entry name" value="Sugar_P_trans_dom"/>
</dbReference>
<evidence type="ECO:0000256" key="6">
    <source>
        <dbReference type="SAM" id="Phobius"/>
    </source>
</evidence>
<feature type="chain" id="PRO_5030160035" description="Sugar phosphate transporter domain-containing protein" evidence="7">
    <location>
        <begin position="27"/>
        <end position="416"/>
    </location>
</feature>
<dbReference type="GO" id="GO:0016020">
    <property type="term" value="C:membrane"/>
    <property type="evidence" value="ECO:0007669"/>
    <property type="project" value="UniProtKB-SubCell"/>
</dbReference>
<sequence length="416" mass="44659">MPSLSKIVCLLFSVVVFLSTATTTEGSNSLHAGRAVSMPPASSVGAGKTLHKRKTSVLPVVDIEEDETIFEDNLSLATRGGGDFDALLQRLKIGGYFALWYALNVIYNILNKKVLNILPAPLTVGAIQFGVGALYAMTLWLTKLRTPPKLTPEGRKISNNIGIYHMSGQLLSMVSLGAGPVSFTHIVKALEPFFSAAVSALVFGKWMKPQVYASLIPVVGGVGYACLKERSFSWLAFWTAMGSNLAFALRAVMSKAAMIGNVGENITSPNLFGIVTWFAFFQSIPVALIGEGFSFLDLWSKATTAVAASEGVEAVEASDPMELTRALIISGLFHYLNNEVMYLALGNVHPVTLAVGNTMKRVFIMVASIIVFRNPVSVQAGIGSAIGISGVLVYSLTKQYYEKLEAEEEGEASAKR</sequence>
<evidence type="ECO:0000256" key="3">
    <source>
        <dbReference type="ARBA" id="ARBA00022989"/>
    </source>
</evidence>
<feature type="transmembrane region" description="Helical" evidence="6">
    <location>
        <begin position="122"/>
        <end position="141"/>
    </location>
</feature>
<dbReference type="AlphaFoldDB" id="A0A6U3NJ43"/>
<keyword evidence="2 6" id="KW-0812">Transmembrane</keyword>
<proteinExistence type="predicted"/>